<dbReference type="PANTHER" id="PTHR32024:SF2">
    <property type="entry name" value="TRK SYSTEM POTASSIUM UPTAKE PROTEIN TRKG-RELATED"/>
    <property type="match status" value="1"/>
</dbReference>
<dbReference type="EMBL" id="CP009508">
    <property type="protein sequence ID" value="AKB36923.1"/>
    <property type="molecule type" value="Genomic_DNA"/>
</dbReference>
<feature type="transmembrane region" description="Helical" evidence="9">
    <location>
        <begin position="44"/>
        <end position="64"/>
    </location>
</feature>
<evidence type="ECO:0000313" key="10">
    <source>
        <dbReference type="EMBL" id="AKB36923.1"/>
    </source>
</evidence>
<organism evidence="10 11">
    <name type="scientific">Methanosarcina siciliae C2J</name>
    <dbReference type="NCBI Taxonomy" id="1434118"/>
    <lineage>
        <taxon>Archaea</taxon>
        <taxon>Methanobacteriati</taxon>
        <taxon>Methanobacteriota</taxon>
        <taxon>Stenosarchaea group</taxon>
        <taxon>Methanomicrobia</taxon>
        <taxon>Methanosarcinales</taxon>
        <taxon>Methanosarcinaceae</taxon>
        <taxon>Methanosarcina</taxon>
    </lineage>
</organism>
<comment type="similarity">
    <text evidence="2">Belongs to the TrkH potassium transport family.</text>
</comment>
<feature type="transmembrane region" description="Helical" evidence="9">
    <location>
        <begin position="226"/>
        <end position="251"/>
    </location>
</feature>
<evidence type="ECO:0000256" key="2">
    <source>
        <dbReference type="ARBA" id="ARBA00009137"/>
    </source>
</evidence>
<evidence type="ECO:0000256" key="7">
    <source>
        <dbReference type="ARBA" id="ARBA00023065"/>
    </source>
</evidence>
<dbReference type="PATRIC" id="fig|1434118.4.peg.3002"/>
<keyword evidence="6 9" id="KW-1133">Transmembrane helix</keyword>
<keyword evidence="8 9" id="KW-0472">Membrane</keyword>
<feature type="transmembrane region" description="Helical" evidence="9">
    <location>
        <begin position="272"/>
        <end position="292"/>
    </location>
</feature>
<evidence type="ECO:0000256" key="6">
    <source>
        <dbReference type="ARBA" id="ARBA00022989"/>
    </source>
</evidence>
<accession>A0A0E3PPK9</accession>
<dbReference type="STRING" id="1434118.MSSAC_2333"/>
<dbReference type="RefSeq" id="WP_048182953.1">
    <property type="nucleotide sequence ID" value="NZ_CP009508.1"/>
</dbReference>
<gene>
    <name evidence="10" type="ORF">MSSAC_2333</name>
</gene>
<dbReference type="KEGG" id="msj:MSSAC_2333"/>
<evidence type="ECO:0000256" key="9">
    <source>
        <dbReference type="SAM" id="Phobius"/>
    </source>
</evidence>
<dbReference type="GO" id="GO:0005886">
    <property type="term" value="C:plasma membrane"/>
    <property type="evidence" value="ECO:0007669"/>
    <property type="project" value="UniProtKB-SubCell"/>
</dbReference>
<feature type="transmembrane region" description="Helical" evidence="9">
    <location>
        <begin position="184"/>
        <end position="206"/>
    </location>
</feature>
<comment type="subcellular location">
    <subcellularLocation>
        <location evidence="1">Cell membrane</location>
        <topology evidence="1">Multi-pass membrane protein</topology>
    </subcellularLocation>
</comment>
<feature type="transmembrane region" description="Helical" evidence="9">
    <location>
        <begin position="135"/>
        <end position="163"/>
    </location>
</feature>
<dbReference type="Proteomes" id="UP000033123">
    <property type="component" value="Chromosome"/>
</dbReference>
<feature type="transmembrane region" description="Helical" evidence="9">
    <location>
        <begin position="391"/>
        <end position="415"/>
    </location>
</feature>
<reference evidence="10 11" key="1">
    <citation type="submission" date="2014-07" db="EMBL/GenBank/DDBJ databases">
        <title>Methanogenic archaea and the global carbon cycle.</title>
        <authorList>
            <person name="Henriksen J.R."/>
            <person name="Luke J."/>
            <person name="Reinhart S."/>
            <person name="Benedict M.N."/>
            <person name="Youngblut N.D."/>
            <person name="Metcalf M.E."/>
            <person name="Whitaker R.J."/>
            <person name="Metcalf W.W."/>
        </authorList>
    </citation>
    <scope>NUCLEOTIDE SEQUENCE [LARGE SCALE GENOMIC DNA]</scope>
    <source>
        <strain evidence="10 11">C2J</strain>
    </source>
</reference>
<name>A0A0E3PPK9_9EURY</name>
<evidence type="ECO:0000256" key="1">
    <source>
        <dbReference type="ARBA" id="ARBA00004651"/>
    </source>
</evidence>
<dbReference type="GO" id="GO:0030001">
    <property type="term" value="P:metal ion transport"/>
    <property type="evidence" value="ECO:0007669"/>
    <property type="project" value="UniProtKB-ARBA"/>
</dbReference>
<dbReference type="HOGENOM" id="CLU_030708_3_0_2"/>
<evidence type="ECO:0000313" key="11">
    <source>
        <dbReference type="Proteomes" id="UP000033123"/>
    </source>
</evidence>
<dbReference type="GO" id="GO:0008324">
    <property type="term" value="F:monoatomic cation transmembrane transporter activity"/>
    <property type="evidence" value="ECO:0007669"/>
    <property type="project" value="InterPro"/>
</dbReference>
<evidence type="ECO:0000256" key="3">
    <source>
        <dbReference type="ARBA" id="ARBA00022448"/>
    </source>
</evidence>
<feature type="transmembrane region" description="Helical" evidence="9">
    <location>
        <begin position="76"/>
        <end position="96"/>
    </location>
</feature>
<proteinExistence type="inferred from homology"/>
<dbReference type="AlphaFoldDB" id="A0A0E3PPK9"/>
<evidence type="ECO:0000256" key="4">
    <source>
        <dbReference type="ARBA" id="ARBA00022475"/>
    </source>
</evidence>
<keyword evidence="4" id="KW-1003">Cell membrane</keyword>
<feature type="transmembrane region" description="Helical" evidence="9">
    <location>
        <begin position="12"/>
        <end position="38"/>
    </location>
</feature>
<dbReference type="InterPro" id="IPR003445">
    <property type="entry name" value="Cat_transpt"/>
</dbReference>
<evidence type="ECO:0000256" key="5">
    <source>
        <dbReference type="ARBA" id="ARBA00022692"/>
    </source>
</evidence>
<keyword evidence="5 9" id="KW-0812">Transmembrane</keyword>
<keyword evidence="3" id="KW-0813">Transport</keyword>
<dbReference type="GeneID" id="24871960"/>
<keyword evidence="7" id="KW-0406">Ion transport</keyword>
<dbReference type="PANTHER" id="PTHR32024">
    <property type="entry name" value="TRK SYSTEM POTASSIUM UPTAKE PROTEIN TRKG-RELATED"/>
    <property type="match status" value="1"/>
</dbReference>
<evidence type="ECO:0000256" key="8">
    <source>
        <dbReference type="ARBA" id="ARBA00023136"/>
    </source>
</evidence>
<feature type="transmembrane region" description="Helical" evidence="9">
    <location>
        <begin position="446"/>
        <end position="471"/>
    </location>
</feature>
<dbReference type="Pfam" id="PF02386">
    <property type="entry name" value="TrkH"/>
    <property type="match status" value="1"/>
</dbReference>
<sequence>MYELVSPVNPLAVLRYIGHLLLVFSAVLLVPVLVAVVLGETDAAVIYGSSALVTAGMGFLFQKVLPDFELEIKEALILAALTFPLCSLVSAVPMALSTGMPFLDAYFECVSGLTTTGLSLAPPSPTRLFFFTRSWFQWIGGIGIIVLVLGILIRPGTTAFRLYRVNFGESRIRPSVITTARTLGTVYIILTLLSLLLLLFSGMPFYDAICHTLSSISTGGFSTQAASIGAYGGFLIPFQITVSCIMGAISFSLYPEVLKDPGALVRDPQVRYLLGLSFLGTVLFALTLSAGAGGYELLRMLPDAAFQVVSALTGTGFSTMDLAPLSDASKDFLSAIMCIGGSIGSTTGGIKLFRLIVIVQLIRLVFYRFFLPMEAITPLKVKSQVVDPDDFYRIMTYVLLYSAVLVLSAFIFMLYGINSADAIFETSSALATAGLSTGVTTSEMPALLKLVLCADMLLGRVEIIPLFILLLPRTWFGRNRKNGEEKSTKDTV</sequence>
<protein>
    <submittedName>
        <fullName evidence="10">Potassium uptake protein TrkH</fullName>
    </submittedName>
</protein>